<dbReference type="AlphaFoldDB" id="A0A6C2TW19"/>
<accession>A0A6C2TW19</accession>
<proteinExistence type="predicted"/>
<evidence type="ECO:0000256" key="1">
    <source>
        <dbReference type="SAM" id="SignalP"/>
    </source>
</evidence>
<dbReference type="Proteomes" id="UP000366872">
    <property type="component" value="Unassembled WGS sequence"/>
</dbReference>
<evidence type="ECO:0000313" key="3">
    <source>
        <dbReference type="Proteomes" id="UP000366872"/>
    </source>
</evidence>
<name>A0A6C2TW19_PONDE</name>
<feature type="chain" id="PRO_5025531126" evidence="1">
    <location>
        <begin position="25"/>
        <end position="484"/>
    </location>
</feature>
<gene>
    <name evidence="2" type="ORF">PDESU_00407</name>
</gene>
<protein>
    <submittedName>
        <fullName evidence="2">Uncharacterized protein</fullName>
    </submittedName>
</protein>
<evidence type="ECO:0000313" key="2">
    <source>
        <dbReference type="EMBL" id="VGO11860.1"/>
    </source>
</evidence>
<keyword evidence="1" id="KW-0732">Signal</keyword>
<reference evidence="2 3" key="1">
    <citation type="submission" date="2019-04" db="EMBL/GenBank/DDBJ databases">
        <authorList>
            <person name="Van Vliet M D."/>
        </authorList>
    </citation>
    <scope>NUCLEOTIDE SEQUENCE [LARGE SCALE GENOMIC DNA]</scope>
    <source>
        <strain evidence="2 3">F1</strain>
    </source>
</reference>
<dbReference type="RefSeq" id="WP_136077577.1">
    <property type="nucleotide sequence ID" value="NZ_CAAHFG010000001.1"/>
</dbReference>
<sequence length="484" mass="55550">MNKTSSMNSLLLACCIIIPTTALCQESLDAVFSQRNTSSNHKKSELASFYTSSEQGMLKKAVLNYASKMHPEETPLEIKNGKIKTRGFLNPALKINKQQEDRALVPYQGTYQNNLAVYLYSLGEMSIHMAYHSQSSYRWSHVRSYSYGVESIPSFLEYFRESRRSVAQVFHSKSLSSHPWLGEIGGTYEAMGSYGRSGDNRISIDLKGEVIVISFLDKKSHRVRLLGFGGVDSEGKMKVIEFNSSSRYPSLFTGIIDELGQPVLRNGFDLTQLKSFMFSDGYTKIEFDGHTYINKRKLATREAEEKWHADEKADRKRQEWAAKEKVFLENLNKEAPDLIARCKKEASEKSELCIKGFYLGMDGDDAHKLFCHYSEDLIRKDHFDSDRFEDVLIDKDGKVKAFRLNHSLIMELFNAKGVSPETFIQAFVNNYGRYVPEVKKDRRFENSLTYKDAVRGYEVFITVYYEELSVVVRQTKRLSSMDFN</sequence>
<feature type="signal peptide" evidence="1">
    <location>
        <begin position="1"/>
        <end position="24"/>
    </location>
</feature>
<organism evidence="2 3">
    <name type="scientific">Pontiella desulfatans</name>
    <dbReference type="NCBI Taxonomy" id="2750659"/>
    <lineage>
        <taxon>Bacteria</taxon>
        <taxon>Pseudomonadati</taxon>
        <taxon>Kiritimatiellota</taxon>
        <taxon>Kiritimatiellia</taxon>
        <taxon>Kiritimatiellales</taxon>
        <taxon>Pontiellaceae</taxon>
        <taxon>Pontiella</taxon>
    </lineage>
</organism>
<keyword evidence="3" id="KW-1185">Reference proteome</keyword>
<dbReference type="EMBL" id="CAAHFG010000001">
    <property type="protein sequence ID" value="VGO11860.1"/>
    <property type="molecule type" value="Genomic_DNA"/>
</dbReference>